<organism evidence="3 4">
    <name type="scientific">candidate division WWE3 bacterium</name>
    <dbReference type="NCBI Taxonomy" id="2053526"/>
    <lineage>
        <taxon>Bacteria</taxon>
        <taxon>Katanobacteria</taxon>
    </lineage>
</organism>
<dbReference type="EMBL" id="JAGQKX010000049">
    <property type="protein sequence ID" value="MCA9390228.1"/>
    <property type="molecule type" value="Genomic_DNA"/>
</dbReference>
<name>A0A955LHB5_UNCKA</name>
<gene>
    <name evidence="3" type="ORF">KC571_02385</name>
</gene>
<evidence type="ECO:0000313" key="3">
    <source>
        <dbReference type="EMBL" id="MCA9390228.1"/>
    </source>
</evidence>
<protein>
    <submittedName>
        <fullName evidence="3">CapA family protein</fullName>
    </submittedName>
</protein>
<evidence type="ECO:0000256" key="1">
    <source>
        <dbReference type="ARBA" id="ARBA00005662"/>
    </source>
</evidence>
<dbReference type="SUPFAM" id="SSF56300">
    <property type="entry name" value="Metallo-dependent phosphatases"/>
    <property type="match status" value="1"/>
</dbReference>
<dbReference type="PANTHER" id="PTHR33393:SF11">
    <property type="entry name" value="POLYGLUTAMINE SYNTHESIS ACCESSORY PROTEIN RV0574C-RELATED"/>
    <property type="match status" value="1"/>
</dbReference>
<dbReference type="AlphaFoldDB" id="A0A955LHB5"/>
<evidence type="ECO:0000313" key="4">
    <source>
        <dbReference type="Proteomes" id="UP000701698"/>
    </source>
</evidence>
<accession>A0A955LHB5</accession>
<reference evidence="3" key="1">
    <citation type="submission" date="2020-04" db="EMBL/GenBank/DDBJ databases">
        <authorList>
            <person name="Zhang T."/>
        </authorList>
    </citation>
    <scope>NUCLEOTIDE SEQUENCE</scope>
    <source>
        <strain evidence="3">HKST-UBA01</strain>
    </source>
</reference>
<sequence>MALIGLNVGVWAVFQRAARTTTVTMIPRREPTPTPTPATQLVPFVPVTAFKNFEYLDTNDISGSINVAHKYYLPIAGDEKLNEKTISIDEVSDDDYAAFLKEPTNAVYLIPLGELNSGLRVLNVNDKSVFDSNDNDWELMLPVSSDLLPTAINLNEVKEFVFGGTVVLSRGVAERIEKYNAVEYPWSAISQTLSSADYAFINFKGSITSNCVYDGYTLSFCGQPDYVEGMKLAGVDGVSVSGNHIGDYGQSGMKETIQFLEKNEIEHTGLGKKYPQAFEPLVANIQSDERDPYSVVMVAYNNVFGTAPCASEKDQWGVTCLLDQEKLSKEIADLKAKYDVVIAYPNWGPEYTHYPDPEKQIKWGRLMADAGADLVVGDQAHWVQTMEIYNETPIFYGVGNLVFDQMWSEKTREGILLRVFLYDGQIISIEPVATKIYDYAQPRIETGSTGKAILDYLSLPLDAAGS</sequence>
<proteinExistence type="inferred from homology"/>
<dbReference type="Pfam" id="PF09587">
    <property type="entry name" value="PGA_cap"/>
    <property type="match status" value="1"/>
</dbReference>
<dbReference type="CDD" id="cd07381">
    <property type="entry name" value="MPP_CapA"/>
    <property type="match status" value="1"/>
</dbReference>
<dbReference type="InterPro" id="IPR029052">
    <property type="entry name" value="Metallo-depent_PP-like"/>
</dbReference>
<dbReference type="Proteomes" id="UP000701698">
    <property type="component" value="Unassembled WGS sequence"/>
</dbReference>
<dbReference type="PANTHER" id="PTHR33393">
    <property type="entry name" value="POLYGLUTAMINE SYNTHESIS ACCESSORY PROTEIN RV0574C-RELATED"/>
    <property type="match status" value="1"/>
</dbReference>
<dbReference type="InterPro" id="IPR052169">
    <property type="entry name" value="CW_Biosynth-Accessory"/>
</dbReference>
<dbReference type="InterPro" id="IPR019079">
    <property type="entry name" value="Capsule_synth_CapA"/>
</dbReference>
<evidence type="ECO:0000259" key="2">
    <source>
        <dbReference type="SMART" id="SM00854"/>
    </source>
</evidence>
<dbReference type="Gene3D" id="3.60.21.10">
    <property type="match status" value="1"/>
</dbReference>
<comment type="similarity">
    <text evidence="1">Belongs to the CapA family.</text>
</comment>
<dbReference type="SMART" id="SM00854">
    <property type="entry name" value="PGA_cap"/>
    <property type="match status" value="1"/>
</dbReference>
<comment type="caution">
    <text evidence="3">The sequence shown here is derived from an EMBL/GenBank/DDBJ whole genome shotgun (WGS) entry which is preliminary data.</text>
</comment>
<reference evidence="3" key="2">
    <citation type="journal article" date="2021" name="Microbiome">
        <title>Successional dynamics and alternative stable states in a saline activated sludge microbial community over 9 years.</title>
        <authorList>
            <person name="Wang Y."/>
            <person name="Ye J."/>
            <person name="Ju F."/>
            <person name="Liu L."/>
            <person name="Boyd J.A."/>
            <person name="Deng Y."/>
            <person name="Parks D.H."/>
            <person name="Jiang X."/>
            <person name="Yin X."/>
            <person name="Woodcroft B.J."/>
            <person name="Tyson G.W."/>
            <person name="Hugenholtz P."/>
            <person name="Polz M.F."/>
            <person name="Zhang T."/>
        </authorList>
    </citation>
    <scope>NUCLEOTIDE SEQUENCE</scope>
    <source>
        <strain evidence="3">HKST-UBA01</strain>
    </source>
</reference>
<feature type="domain" description="Capsule synthesis protein CapA" evidence="2">
    <location>
        <begin position="159"/>
        <end position="405"/>
    </location>
</feature>